<feature type="transmembrane region" description="Helical" evidence="1">
    <location>
        <begin position="38"/>
        <end position="61"/>
    </location>
</feature>
<dbReference type="RefSeq" id="WP_132310530.1">
    <property type="nucleotide sequence ID" value="NZ_SMAR01000010.1"/>
</dbReference>
<feature type="transmembrane region" description="Helical" evidence="1">
    <location>
        <begin position="82"/>
        <end position="100"/>
    </location>
</feature>
<reference evidence="3 4" key="1">
    <citation type="submission" date="2019-03" db="EMBL/GenBank/DDBJ databases">
        <title>Freshwater and sediment microbial communities from various areas in North America, analyzing microbe dynamics in response to fracking.</title>
        <authorList>
            <person name="Lamendella R."/>
        </authorList>
    </citation>
    <scope>NUCLEOTIDE SEQUENCE [LARGE SCALE GENOMIC DNA]</scope>
    <source>
        <strain evidence="3 4">175.2</strain>
    </source>
</reference>
<dbReference type="OrthoDB" id="6174504at2"/>
<protein>
    <submittedName>
        <fullName evidence="3">Putative tricarboxylic transport membrane protein</fullName>
    </submittedName>
</protein>
<evidence type="ECO:0000259" key="2">
    <source>
        <dbReference type="Pfam" id="PF07331"/>
    </source>
</evidence>
<proteinExistence type="predicted"/>
<dbReference type="Pfam" id="PF07331">
    <property type="entry name" value="TctB"/>
    <property type="match status" value="1"/>
</dbReference>
<feature type="transmembrane region" description="Helical" evidence="1">
    <location>
        <begin position="106"/>
        <end position="139"/>
    </location>
</feature>
<evidence type="ECO:0000313" key="3">
    <source>
        <dbReference type="EMBL" id="TCT40171.1"/>
    </source>
</evidence>
<name>A0A4R3P1A7_9HYPH</name>
<feature type="domain" description="DUF1468" evidence="2">
    <location>
        <begin position="11"/>
        <end position="148"/>
    </location>
</feature>
<dbReference type="InterPro" id="IPR009936">
    <property type="entry name" value="DUF1468"/>
</dbReference>
<keyword evidence="1" id="KW-0472">Membrane</keyword>
<dbReference type="Proteomes" id="UP000295097">
    <property type="component" value="Unassembled WGS sequence"/>
</dbReference>
<comment type="caution">
    <text evidence="3">The sequence shown here is derived from an EMBL/GenBank/DDBJ whole genome shotgun (WGS) entry which is preliminary data.</text>
</comment>
<keyword evidence="1" id="KW-0812">Transmembrane</keyword>
<accession>A0A4R3P1A7</accession>
<feature type="transmembrane region" description="Helical" evidence="1">
    <location>
        <begin position="7"/>
        <end position="26"/>
    </location>
</feature>
<sequence length="157" mass="16472">MKISDRITGPALSLFGVAVIVGASQLPTVPGVRFGADLMPMLIGIGFIGLGIAIGLGDFIAGGGEKLFDLSEWRVPWRRKAAAFWTLAGLLVGILLFQSVGFPLYAMIYMAVLMLLMGASWPLTAVLSPVVVLILYFGFSKGLLVPLPAGVLGGILP</sequence>
<keyword evidence="1" id="KW-1133">Transmembrane helix</keyword>
<dbReference type="EMBL" id="SMAR01000010">
    <property type="protein sequence ID" value="TCT40171.1"/>
    <property type="molecule type" value="Genomic_DNA"/>
</dbReference>
<gene>
    <name evidence="3" type="ORF">EDC90_101023</name>
</gene>
<evidence type="ECO:0000313" key="4">
    <source>
        <dbReference type="Proteomes" id="UP000295097"/>
    </source>
</evidence>
<evidence type="ECO:0000256" key="1">
    <source>
        <dbReference type="SAM" id="Phobius"/>
    </source>
</evidence>
<keyword evidence="4" id="KW-1185">Reference proteome</keyword>
<dbReference type="AlphaFoldDB" id="A0A4R3P1A7"/>
<organism evidence="3 4">
    <name type="scientific">Martelella mediterranea</name>
    <dbReference type="NCBI Taxonomy" id="293089"/>
    <lineage>
        <taxon>Bacteria</taxon>
        <taxon>Pseudomonadati</taxon>
        <taxon>Pseudomonadota</taxon>
        <taxon>Alphaproteobacteria</taxon>
        <taxon>Hyphomicrobiales</taxon>
        <taxon>Aurantimonadaceae</taxon>
        <taxon>Martelella</taxon>
    </lineage>
</organism>